<feature type="region of interest" description="Disordered" evidence="5">
    <location>
        <begin position="641"/>
        <end position="733"/>
    </location>
</feature>
<keyword evidence="4" id="KW-0539">Nucleus</keyword>
<evidence type="ECO:0000256" key="2">
    <source>
        <dbReference type="ARBA" id="ARBA00022801"/>
    </source>
</evidence>
<accession>A0A6G0IL69</accession>
<reference evidence="8 9" key="1">
    <citation type="submission" date="2019-07" db="EMBL/GenBank/DDBJ databases">
        <title>Chromosome genome assembly for large yellow croaker.</title>
        <authorList>
            <person name="Xiao S."/>
        </authorList>
    </citation>
    <scope>NUCLEOTIDE SEQUENCE [LARGE SCALE GENOMIC DNA]</scope>
    <source>
        <strain evidence="8">JMULYC20181020</strain>
        <tissue evidence="8">Muscle</tissue>
    </source>
</reference>
<dbReference type="GO" id="GO:0005634">
    <property type="term" value="C:nucleus"/>
    <property type="evidence" value="ECO:0007669"/>
    <property type="project" value="UniProtKB-SubCell"/>
</dbReference>
<evidence type="ECO:0000259" key="6">
    <source>
        <dbReference type="PROSITE" id="PS51192"/>
    </source>
</evidence>
<evidence type="ECO:0000259" key="7">
    <source>
        <dbReference type="PROSITE" id="PS51194"/>
    </source>
</evidence>
<dbReference type="Gene3D" id="3.40.50.300">
    <property type="entry name" value="P-loop containing nucleotide triphosphate hydrolases"/>
    <property type="match status" value="2"/>
</dbReference>
<evidence type="ECO:0000313" key="9">
    <source>
        <dbReference type="Proteomes" id="UP000424527"/>
    </source>
</evidence>
<feature type="compositionally biased region" description="Basic and acidic residues" evidence="5">
    <location>
        <begin position="676"/>
        <end position="686"/>
    </location>
</feature>
<keyword evidence="3" id="KW-0547">Nucleotide-binding</keyword>
<protein>
    <submittedName>
        <fullName evidence="8">DNA excision repair protein ERCC-6-like 2</fullName>
    </submittedName>
</protein>
<dbReference type="PROSITE" id="PS51192">
    <property type="entry name" value="HELICASE_ATP_BIND_1"/>
    <property type="match status" value="1"/>
</dbReference>
<feature type="domain" description="Helicase C-terminal" evidence="7">
    <location>
        <begin position="453"/>
        <end position="606"/>
    </location>
</feature>
<dbReference type="InterPro" id="IPR001650">
    <property type="entry name" value="Helicase_C-like"/>
</dbReference>
<dbReference type="Pfam" id="PF14773">
    <property type="entry name" value="VIGSSK"/>
    <property type="match status" value="1"/>
</dbReference>
<dbReference type="GO" id="GO:0016787">
    <property type="term" value="F:hydrolase activity"/>
    <property type="evidence" value="ECO:0007669"/>
    <property type="project" value="UniProtKB-KW"/>
</dbReference>
<keyword evidence="2" id="KW-0378">Hydrolase</keyword>
<evidence type="ECO:0000256" key="3">
    <source>
        <dbReference type="ARBA" id="ARBA00022806"/>
    </source>
</evidence>
<comment type="caution">
    <text evidence="8">The sequence shown here is derived from an EMBL/GenBank/DDBJ whole genome shotgun (WGS) entry which is preliminary data.</text>
</comment>
<feature type="region of interest" description="Disordered" evidence="5">
    <location>
        <begin position="1"/>
        <end position="21"/>
    </location>
</feature>
<gene>
    <name evidence="8" type="ORF">D5F01_LYC09409</name>
</gene>
<keyword evidence="9" id="KW-1185">Reference proteome</keyword>
<dbReference type="InterPro" id="IPR029256">
    <property type="entry name" value="Heliccase-ass-bd"/>
</dbReference>
<dbReference type="Pfam" id="PF00271">
    <property type="entry name" value="Helicase_C"/>
    <property type="match status" value="1"/>
</dbReference>
<dbReference type="PANTHER" id="PTHR45629">
    <property type="entry name" value="SNF2/RAD54 FAMILY MEMBER"/>
    <property type="match status" value="1"/>
</dbReference>
<feature type="domain" description="Helicase ATP-binding" evidence="6">
    <location>
        <begin position="104"/>
        <end position="288"/>
    </location>
</feature>
<feature type="compositionally biased region" description="Basic residues" evidence="5">
    <location>
        <begin position="1185"/>
        <end position="1194"/>
    </location>
</feature>
<organism evidence="8 9">
    <name type="scientific">Larimichthys crocea</name>
    <name type="common">Large yellow croaker</name>
    <name type="synonym">Pseudosciaena crocea</name>
    <dbReference type="NCBI Taxonomy" id="215358"/>
    <lineage>
        <taxon>Eukaryota</taxon>
        <taxon>Metazoa</taxon>
        <taxon>Chordata</taxon>
        <taxon>Craniata</taxon>
        <taxon>Vertebrata</taxon>
        <taxon>Euteleostomi</taxon>
        <taxon>Actinopterygii</taxon>
        <taxon>Neopterygii</taxon>
        <taxon>Teleostei</taxon>
        <taxon>Neoteleostei</taxon>
        <taxon>Acanthomorphata</taxon>
        <taxon>Eupercaria</taxon>
        <taxon>Sciaenidae</taxon>
        <taxon>Larimichthys</taxon>
    </lineage>
</organism>
<dbReference type="SMART" id="SM00490">
    <property type="entry name" value="HELICc"/>
    <property type="match status" value="1"/>
</dbReference>
<keyword evidence="3" id="KW-0067">ATP-binding</keyword>
<feature type="region of interest" description="Disordered" evidence="5">
    <location>
        <begin position="966"/>
        <end position="1019"/>
    </location>
</feature>
<dbReference type="InterPro" id="IPR057931">
    <property type="entry name" value="RHH_ERCC6L2"/>
</dbReference>
<feature type="compositionally biased region" description="Low complexity" evidence="5">
    <location>
        <begin position="970"/>
        <end position="983"/>
    </location>
</feature>
<evidence type="ECO:0000313" key="8">
    <source>
        <dbReference type="EMBL" id="KAE8292043.1"/>
    </source>
</evidence>
<feature type="compositionally biased region" description="Acidic residues" evidence="5">
    <location>
        <begin position="753"/>
        <end position="771"/>
    </location>
</feature>
<dbReference type="CDD" id="cd18005">
    <property type="entry name" value="DEXHc_ERCC6L2"/>
    <property type="match status" value="1"/>
</dbReference>
<evidence type="ECO:0000256" key="1">
    <source>
        <dbReference type="ARBA" id="ARBA00004123"/>
    </source>
</evidence>
<dbReference type="GO" id="GO:0005524">
    <property type="term" value="F:ATP binding"/>
    <property type="evidence" value="ECO:0007669"/>
    <property type="project" value="InterPro"/>
</dbReference>
<dbReference type="InterPro" id="IPR058052">
    <property type="entry name" value="DEXHc_ERCC6L2"/>
</dbReference>
<dbReference type="Gene3D" id="3.40.50.10810">
    <property type="entry name" value="Tandem AAA-ATPase domain"/>
    <property type="match status" value="1"/>
</dbReference>
<dbReference type="Pfam" id="PF25806">
    <property type="entry name" value="RHH_ERCC6L2"/>
    <property type="match status" value="1"/>
</dbReference>
<dbReference type="GO" id="GO:0004386">
    <property type="term" value="F:helicase activity"/>
    <property type="evidence" value="ECO:0007669"/>
    <property type="project" value="UniProtKB-KW"/>
</dbReference>
<dbReference type="InterPro" id="IPR000330">
    <property type="entry name" value="SNF2_N"/>
</dbReference>
<name>A0A6G0IL69_LARCR</name>
<dbReference type="Proteomes" id="UP000424527">
    <property type="component" value="Unassembled WGS sequence"/>
</dbReference>
<dbReference type="InterPro" id="IPR014001">
    <property type="entry name" value="Helicase_ATP-bd"/>
</dbReference>
<dbReference type="SMART" id="SM00487">
    <property type="entry name" value="DEXDc"/>
    <property type="match status" value="1"/>
</dbReference>
<dbReference type="CDD" id="cd18793">
    <property type="entry name" value="SF2_C_SNF"/>
    <property type="match status" value="1"/>
</dbReference>
<dbReference type="InterPro" id="IPR027417">
    <property type="entry name" value="P-loop_NTPase"/>
</dbReference>
<dbReference type="PROSITE" id="PS51194">
    <property type="entry name" value="HELICASE_CTER"/>
    <property type="match status" value="1"/>
</dbReference>
<evidence type="ECO:0000256" key="5">
    <source>
        <dbReference type="SAM" id="MobiDB-lite"/>
    </source>
</evidence>
<sequence length="1194" mass="133821">MASTSAATWHEGDSCLAPDPRDGTLREATIQRLTISSNKDTTAWVVFTDRSNHFTQEKPVFPSSVTDPRLCVPLELSDVNGDRVPYTINRYLRDYQREGIRFIYNNYMRSRGCILGDDMGLGKTVQVIGFLAAVLHKTGTWEDIKNNRPQFLQSQMPSKQSKPNKVFLIVAPLSVLYNWKDELDTWGHFQCVVVHGLRKEEELARLKKGRIEIALTTYETLRLCLDQFNNIDWSAVVVDEAHKIKNPNSQITQAMKDLKCKIRIGLTGTILQNNLEELWCVMDWAIPGCLGSLGQFKNKFSDPIEQGQRHSATKRALATGRKAIRALVRKIYHWFLRRTKALIKEQLPKKDDRVVYCSLTDFQQTVYQTVLDTEDVTLLLRSSEKCECQSRRTRRGCCYKTNSEGVNMKELYFSYLAILRKVANHVALLQCTAGTSKQQEKYVGGICAKVFQRFPDFVQRCKDEAFEALSDPMYSGKMKVLQKLLKYYLQKRDKVLLFSLSTKLLDVLEKYCMAEGLDYSRAGGLGLNFVGANVVVLFDPTWNPANDLQAIDRAYRIGQCRDVTVLRLISLGTVEEIIYLRQVYKQQLQSSVVGKESARRYFEAVQGNGVHKGELFGINNLFRLQTHGTCLTRKILEREGQVESGVMTTSTHTGEEKEEEEEEKGVSEPGPVPNDELAKENRDASKVSKGVLDFSSGSEEDENEQELKRKTSNPGAVDGNRSGNAATGPGRMSLFQHGFSRLLERVKGKPELGEGDSSPDVEESPSEEDAEDQKIEGTSSGNCKGSKHPQASKGKDGTIDNVLGGVQEVMYTHSNQRVVGGSKAEEMISRAAVRDVFERKMYSQLPANHLLDTIESLSESPSDSEPFPSTVRLEKPSVDHPVTFTKKSVHHTRHTTFIIGETPQAISRQQLVEMSEKFKFPSVQQFAAEILGSSSTQRLAWLQEYYTSLNHPDLANMVTNNFPEPDSARTFSSSTSPKTAATKCHADARTSQKGVPEAKKKPKCTQKNPEPNINPEIPQNNVPVLQKMLRNPQNDVQEHQKKQKIPRKNVLEPISDVPSPESEKQEETVCSARGHKRTKRGSVSSSGAFIADGGLGLDQASSSGLGSSEAALFLNRTDRDTPSSPDLSHGRSTMLPKPTVQGREQEQKWFSRTSETFQGPERKSSEPFSSSAGHIYLQSPFFPHRSNRRHLNPG</sequence>
<dbReference type="FunFam" id="3.40.50.10810:FF:000019">
    <property type="entry name" value="DNA excision repair protein ERCC-6-like 2 isoform X1"/>
    <property type="match status" value="1"/>
</dbReference>
<dbReference type="SUPFAM" id="SSF52540">
    <property type="entry name" value="P-loop containing nucleoside triphosphate hydrolases"/>
    <property type="match status" value="2"/>
</dbReference>
<dbReference type="PANTHER" id="PTHR45629:SF7">
    <property type="entry name" value="DNA EXCISION REPAIR PROTEIN ERCC-6-RELATED"/>
    <property type="match status" value="1"/>
</dbReference>
<feature type="compositionally biased region" description="Low complexity" evidence="5">
    <location>
        <begin position="1008"/>
        <end position="1019"/>
    </location>
</feature>
<dbReference type="InterPro" id="IPR049730">
    <property type="entry name" value="SNF2/RAD54-like_C"/>
</dbReference>
<dbReference type="Pfam" id="PF00176">
    <property type="entry name" value="SNF2-rel_dom"/>
    <property type="match status" value="1"/>
</dbReference>
<feature type="region of interest" description="Disordered" evidence="5">
    <location>
        <begin position="1032"/>
        <end position="1087"/>
    </location>
</feature>
<feature type="region of interest" description="Disordered" evidence="5">
    <location>
        <begin position="748"/>
        <end position="800"/>
    </location>
</feature>
<comment type="subcellular location">
    <subcellularLocation>
        <location evidence="1">Nucleus</location>
    </subcellularLocation>
</comment>
<dbReference type="AlphaFoldDB" id="A0A6G0IL69"/>
<feature type="region of interest" description="Disordered" evidence="5">
    <location>
        <begin position="1113"/>
        <end position="1194"/>
    </location>
</feature>
<dbReference type="InterPro" id="IPR038718">
    <property type="entry name" value="SNF2-like_sf"/>
</dbReference>
<keyword evidence="3" id="KW-0347">Helicase</keyword>
<dbReference type="EMBL" id="REGW02000009">
    <property type="protein sequence ID" value="KAE8292043.1"/>
    <property type="molecule type" value="Genomic_DNA"/>
</dbReference>
<dbReference type="InterPro" id="IPR050496">
    <property type="entry name" value="SNF2_RAD54_helicase_repair"/>
</dbReference>
<proteinExistence type="predicted"/>
<evidence type="ECO:0000256" key="4">
    <source>
        <dbReference type="ARBA" id="ARBA00023242"/>
    </source>
</evidence>